<dbReference type="AlphaFoldDB" id="C4GGY4"/>
<dbReference type="Proteomes" id="UP000003009">
    <property type="component" value="Unassembled WGS sequence"/>
</dbReference>
<evidence type="ECO:0000256" key="1">
    <source>
        <dbReference type="SAM" id="SignalP"/>
    </source>
</evidence>
<evidence type="ECO:0008006" key="4">
    <source>
        <dbReference type="Google" id="ProtNLM"/>
    </source>
</evidence>
<dbReference type="RefSeq" id="WP_003795705.1">
    <property type="nucleotide sequence ID" value="NZ_GG665871.1"/>
</dbReference>
<protein>
    <recommendedName>
        <fullName evidence="4">THAP4-like heme-binding beta-barrel domain-containing protein</fullName>
    </recommendedName>
</protein>
<sequence>MSKILLSALLLALPIASFAAPKGKPTIAPKASDFIGNWQCHAQMGDEVQDDSTIQFKPNARYTSQETLIFRIDAPSEKGSSQPSKNDKINYQYKLTANGKWSVRGNILTFHDQKITKLHKHPAATPDVPRATDSPEAAMDKQLVSILQNRTSESYRILTFTPDLFTLTNAANPPLMGMACQRIKK</sequence>
<evidence type="ECO:0000313" key="2">
    <source>
        <dbReference type="EMBL" id="EEP69489.1"/>
    </source>
</evidence>
<keyword evidence="1" id="KW-0732">Signal</keyword>
<proteinExistence type="predicted"/>
<accession>C4GGY4</accession>
<feature type="chain" id="PRO_5002938211" description="THAP4-like heme-binding beta-barrel domain-containing protein" evidence="1">
    <location>
        <begin position="20"/>
        <end position="185"/>
    </location>
</feature>
<comment type="caution">
    <text evidence="2">The sequence shown here is derived from an EMBL/GenBank/DDBJ whole genome shotgun (WGS) entry which is preliminary data.</text>
</comment>
<reference evidence="2" key="1">
    <citation type="submission" date="2009-04" db="EMBL/GenBank/DDBJ databases">
        <authorList>
            <person name="Weinstock G."/>
            <person name="Sodergren E."/>
            <person name="Clifton S."/>
            <person name="Fulton L."/>
            <person name="Fulton B."/>
            <person name="Courtney L."/>
            <person name="Fronick C."/>
            <person name="Harrison M."/>
            <person name="Strong C."/>
            <person name="Farmer C."/>
            <person name="Delahaunty K."/>
            <person name="Markovic C."/>
            <person name="Hall O."/>
            <person name="Minx P."/>
            <person name="Tomlinson C."/>
            <person name="Mitreva M."/>
            <person name="Nelson J."/>
            <person name="Hou S."/>
            <person name="Wollam A."/>
            <person name="Pepin K.H."/>
            <person name="Johnson M."/>
            <person name="Bhonagiri V."/>
            <person name="Nash W.E."/>
            <person name="Warren W."/>
            <person name="Chinwalla A."/>
            <person name="Mardis E.R."/>
            <person name="Wilson R.K."/>
        </authorList>
    </citation>
    <scope>NUCLEOTIDE SEQUENCE [LARGE SCALE GENOMIC DNA]</scope>
    <source>
        <strain evidence="2">ATCC 51147</strain>
    </source>
</reference>
<name>C4GGY4_9NEIS</name>
<feature type="signal peptide" evidence="1">
    <location>
        <begin position="1"/>
        <end position="19"/>
    </location>
</feature>
<dbReference type="STRING" id="629741.GCWU000324_01403"/>
<dbReference type="EMBL" id="ACJW02000002">
    <property type="protein sequence ID" value="EEP69489.1"/>
    <property type="molecule type" value="Genomic_DNA"/>
</dbReference>
<dbReference type="GeneID" id="84906391"/>
<organism evidence="2 3">
    <name type="scientific">Kingella oralis ATCC 51147</name>
    <dbReference type="NCBI Taxonomy" id="629741"/>
    <lineage>
        <taxon>Bacteria</taxon>
        <taxon>Pseudomonadati</taxon>
        <taxon>Pseudomonadota</taxon>
        <taxon>Betaproteobacteria</taxon>
        <taxon>Neisseriales</taxon>
        <taxon>Neisseriaceae</taxon>
        <taxon>Kingella</taxon>
    </lineage>
</organism>
<evidence type="ECO:0000313" key="3">
    <source>
        <dbReference type="Proteomes" id="UP000003009"/>
    </source>
</evidence>
<keyword evidence="3" id="KW-1185">Reference proteome</keyword>
<gene>
    <name evidence="2" type="ORF">GCWU000324_01403</name>
</gene>
<dbReference type="HOGENOM" id="CLU_1459491_0_0_4"/>